<dbReference type="FunFam" id="1.10.630.10:FF:000182">
    <property type="entry name" value="Cytochrome P450 3A4"/>
    <property type="match status" value="1"/>
</dbReference>
<dbReference type="InterPro" id="IPR001128">
    <property type="entry name" value="Cyt_P450"/>
</dbReference>
<keyword evidence="7" id="KW-0492">Microsome</keyword>
<keyword evidence="9 12" id="KW-0408">Iron</keyword>
<feature type="binding site" description="axial binding residue" evidence="12">
    <location>
        <position position="431"/>
    </location>
    <ligand>
        <name>heme</name>
        <dbReference type="ChEBI" id="CHEBI:30413"/>
    </ligand>
    <ligandPart>
        <name>Fe</name>
        <dbReference type="ChEBI" id="CHEBI:18248"/>
    </ligandPart>
</feature>
<evidence type="ECO:0000256" key="4">
    <source>
        <dbReference type="ARBA" id="ARBA00010617"/>
    </source>
</evidence>
<evidence type="ECO:0000256" key="12">
    <source>
        <dbReference type="PIRSR" id="PIRSR602401-1"/>
    </source>
</evidence>
<keyword evidence="15" id="KW-1185">Reference proteome</keyword>
<keyword evidence="8 13" id="KW-0560">Oxidoreductase</keyword>
<accession>A0AAJ6QME1</accession>
<dbReference type="PANTHER" id="PTHR24302:SF15">
    <property type="entry name" value="FATTY-ACID PEROXYGENASE"/>
    <property type="match status" value="1"/>
</dbReference>
<dbReference type="SUPFAM" id="SSF48264">
    <property type="entry name" value="Cytochrome P450"/>
    <property type="match status" value="1"/>
</dbReference>
<dbReference type="KEGG" id="goe:100897421"/>
<protein>
    <submittedName>
        <fullName evidence="16">Cytochrome P450 3A29-like</fullName>
    </submittedName>
</protein>
<dbReference type="GO" id="GO:0005789">
    <property type="term" value="C:endoplasmic reticulum membrane"/>
    <property type="evidence" value="ECO:0007669"/>
    <property type="project" value="UniProtKB-SubCell"/>
</dbReference>
<evidence type="ECO:0000256" key="9">
    <source>
        <dbReference type="ARBA" id="ARBA00023004"/>
    </source>
</evidence>
<keyword evidence="6 12" id="KW-0479">Metal-binding</keyword>
<dbReference type="GO" id="GO:0008395">
    <property type="term" value="F:steroid hydroxylase activity"/>
    <property type="evidence" value="ECO:0007669"/>
    <property type="project" value="TreeGrafter"/>
</dbReference>
<comment type="similarity">
    <text evidence="4 13">Belongs to the cytochrome P450 family.</text>
</comment>
<sequence>MWLVLLGVLLALLVIKISQISQFWRDRGIPYEPYWRYLYRMIWEINRRPIGDVQRELVKRYGPMYGSYHGSRPTLVVTDVEIVKEVFVKKFESFFSRSFEFTTGEPLWDNSILQLPKDEWKAVRTIMGYTFTTSKLRGMILKLDVICKRLLSKLDTIIDQEGTLSKYFNSYAVDSIAAIALGMDVNSIDNPDSEFVKCCTGIFKPGVASLLALVAPQLLRYVPFVHFPPKKTVDFFTKLSKHVIGEKKKNLDEALKNGTADILDLHLLAQREDPQTILTDEILASQAFIFIVGLDNTVLTLELATYFLTVFPEAQARAIREIRSVIGDKSDVDYEDLQKLKFVDACLREALRITPMGGVIDRVCNSDTVVAGQEIHKGMLIEFNFPHMHNDPKYFPEPEKYKPERFLRNEGDGPLSELDAFMMFGHGPKNCVGKRLALMNMQILLSNLLLRFKLEKTDRTPKLPLKLKPGFRGNDITVEPLMLKLVPRVKVNDA</sequence>
<evidence type="ECO:0000256" key="11">
    <source>
        <dbReference type="ARBA" id="ARBA00043906"/>
    </source>
</evidence>
<comment type="function">
    <text evidence="11">Cytochromes P450 are a group of heme-thiolate monooxygenases. They oxidize a variety of structurally unrelated compounds, including steroids, fatty acids, and xenobiotics.</text>
</comment>
<dbReference type="AlphaFoldDB" id="A0AAJ6QME1"/>
<evidence type="ECO:0000256" key="14">
    <source>
        <dbReference type="SAM" id="SignalP"/>
    </source>
</evidence>
<evidence type="ECO:0000256" key="3">
    <source>
        <dbReference type="ARBA" id="ARBA00004406"/>
    </source>
</evidence>
<dbReference type="GO" id="GO:0016705">
    <property type="term" value="F:oxidoreductase activity, acting on paired donors, with incorporation or reduction of molecular oxygen"/>
    <property type="evidence" value="ECO:0007669"/>
    <property type="project" value="InterPro"/>
</dbReference>
<dbReference type="PRINTS" id="PR00463">
    <property type="entry name" value="EP450I"/>
</dbReference>
<dbReference type="PANTHER" id="PTHR24302">
    <property type="entry name" value="CYTOCHROME P450 FAMILY 3"/>
    <property type="match status" value="1"/>
</dbReference>
<keyword evidence="5 12" id="KW-0349">Heme</keyword>
<organism evidence="15 16">
    <name type="scientific">Galendromus occidentalis</name>
    <name type="common">western predatory mite</name>
    <dbReference type="NCBI Taxonomy" id="34638"/>
    <lineage>
        <taxon>Eukaryota</taxon>
        <taxon>Metazoa</taxon>
        <taxon>Ecdysozoa</taxon>
        <taxon>Arthropoda</taxon>
        <taxon>Chelicerata</taxon>
        <taxon>Arachnida</taxon>
        <taxon>Acari</taxon>
        <taxon>Parasitiformes</taxon>
        <taxon>Mesostigmata</taxon>
        <taxon>Gamasina</taxon>
        <taxon>Phytoseioidea</taxon>
        <taxon>Phytoseiidae</taxon>
        <taxon>Typhlodrominae</taxon>
        <taxon>Galendromus</taxon>
    </lineage>
</organism>
<evidence type="ECO:0000256" key="7">
    <source>
        <dbReference type="ARBA" id="ARBA00022848"/>
    </source>
</evidence>
<dbReference type="RefSeq" id="XP_003737485.1">
    <property type="nucleotide sequence ID" value="XM_003737437.2"/>
</dbReference>
<dbReference type="GO" id="GO:0005506">
    <property type="term" value="F:iron ion binding"/>
    <property type="evidence" value="ECO:0007669"/>
    <property type="project" value="InterPro"/>
</dbReference>
<proteinExistence type="inferred from homology"/>
<feature type="signal peptide" evidence="14">
    <location>
        <begin position="1"/>
        <end position="20"/>
    </location>
</feature>
<keyword evidence="10 13" id="KW-0503">Monooxygenase</keyword>
<comment type="cofactor">
    <cofactor evidence="1 12">
        <name>heme</name>
        <dbReference type="ChEBI" id="CHEBI:30413"/>
    </cofactor>
</comment>
<dbReference type="InterPro" id="IPR002401">
    <property type="entry name" value="Cyt_P450_E_grp-I"/>
</dbReference>
<dbReference type="Gene3D" id="1.10.630.10">
    <property type="entry name" value="Cytochrome P450"/>
    <property type="match status" value="1"/>
</dbReference>
<evidence type="ECO:0000256" key="10">
    <source>
        <dbReference type="ARBA" id="ARBA00023033"/>
    </source>
</evidence>
<evidence type="ECO:0000256" key="5">
    <source>
        <dbReference type="ARBA" id="ARBA00022617"/>
    </source>
</evidence>
<dbReference type="Proteomes" id="UP000694867">
    <property type="component" value="Unplaced"/>
</dbReference>
<feature type="chain" id="PRO_5042521773" evidence="14">
    <location>
        <begin position="21"/>
        <end position="494"/>
    </location>
</feature>
<keyword evidence="14" id="KW-0732">Signal</keyword>
<dbReference type="GeneID" id="100897421"/>
<dbReference type="PRINTS" id="PR00385">
    <property type="entry name" value="P450"/>
</dbReference>
<evidence type="ECO:0000313" key="16">
    <source>
        <dbReference type="RefSeq" id="XP_003737485.1"/>
    </source>
</evidence>
<evidence type="ECO:0000256" key="6">
    <source>
        <dbReference type="ARBA" id="ARBA00022723"/>
    </source>
</evidence>
<evidence type="ECO:0000256" key="1">
    <source>
        <dbReference type="ARBA" id="ARBA00001971"/>
    </source>
</evidence>
<keyword evidence="7" id="KW-0256">Endoplasmic reticulum</keyword>
<evidence type="ECO:0000256" key="8">
    <source>
        <dbReference type="ARBA" id="ARBA00023002"/>
    </source>
</evidence>
<evidence type="ECO:0000313" key="15">
    <source>
        <dbReference type="Proteomes" id="UP000694867"/>
    </source>
</evidence>
<comment type="subcellular location">
    <subcellularLocation>
        <location evidence="3">Endoplasmic reticulum membrane</location>
        <topology evidence="3">Peripheral membrane protein</topology>
    </subcellularLocation>
    <subcellularLocation>
        <location evidence="2">Microsome membrane</location>
        <topology evidence="2">Peripheral membrane protein</topology>
    </subcellularLocation>
</comment>
<reference evidence="16" key="1">
    <citation type="submission" date="2025-08" db="UniProtKB">
        <authorList>
            <consortium name="RefSeq"/>
        </authorList>
    </citation>
    <scope>IDENTIFICATION</scope>
</reference>
<gene>
    <name evidence="16" type="primary">LOC100897421</name>
</gene>
<dbReference type="GO" id="GO:0020037">
    <property type="term" value="F:heme binding"/>
    <property type="evidence" value="ECO:0007669"/>
    <property type="project" value="InterPro"/>
</dbReference>
<dbReference type="InterPro" id="IPR017972">
    <property type="entry name" value="Cyt_P450_CS"/>
</dbReference>
<evidence type="ECO:0000256" key="13">
    <source>
        <dbReference type="RuleBase" id="RU000461"/>
    </source>
</evidence>
<evidence type="ECO:0000256" key="2">
    <source>
        <dbReference type="ARBA" id="ARBA00004174"/>
    </source>
</evidence>
<dbReference type="Pfam" id="PF00067">
    <property type="entry name" value="p450"/>
    <property type="match status" value="1"/>
</dbReference>
<name>A0AAJ6QME1_9ACAR</name>
<dbReference type="InterPro" id="IPR036396">
    <property type="entry name" value="Cyt_P450_sf"/>
</dbReference>
<dbReference type="PROSITE" id="PS00086">
    <property type="entry name" value="CYTOCHROME_P450"/>
    <property type="match status" value="1"/>
</dbReference>
<dbReference type="InterPro" id="IPR050705">
    <property type="entry name" value="Cytochrome_P450_3A"/>
</dbReference>